<dbReference type="InterPro" id="IPR010064">
    <property type="entry name" value="HK97-gp10_tail"/>
</dbReference>
<sequence length="108" mass="11711">MALTDIQIDEEAIQSLATGHEVQADLKDRMGRVAELARQTAPVDTGAYRASIHVNPDHDTDGSVHVDTGVHYAIYIEYGTRQTDRTGRLIHPARHTLGNALDAAGGDH</sequence>
<dbReference type="RefSeq" id="WP_330821180.1">
    <property type="nucleotide sequence ID" value="NZ_JAZBJP010000002.1"/>
</dbReference>
<organism evidence="1 2">
    <name type="scientific">Streptomyces bugieae</name>
    <dbReference type="NCBI Taxonomy" id="3098223"/>
    <lineage>
        <taxon>Bacteria</taxon>
        <taxon>Bacillati</taxon>
        <taxon>Actinomycetota</taxon>
        <taxon>Actinomycetes</taxon>
        <taxon>Kitasatosporales</taxon>
        <taxon>Streptomycetaceae</taxon>
        <taxon>Streptomyces</taxon>
    </lineage>
</organism>
<name>A0ABU7NKX2_9ACTN</name>
<dbReference type="Proteomes" id="UP001307760">
    <property type="component" value="Unassembled WGS sequence"/>
</dbReference>
<evidence type="ECO:0000313" key="1">
    <source>
        <dbReference type="EMBL" id="MEE4419519.1"/>
    </source>
</evidence>
<keyword evidence="2" id="KW-1185">Reference proteome</keyword>
<reference evidence="1 2" key="1">
    <citation type="submission" date="2023-12" db="EMBL/GenBank/DDBJ databases">
        <title>30 novel species of actinomycetes from the DSMZ collection.</title>
        <authorList>
            <person name="Nouioui I."/>
        </authorList>
    </citation>
    <scope>NUCLEOTIDE SEQUENCE [LARGE SCALE GENOMIC DNA]</scope>
    <source>
        <strain evidence="1 2">DSM 41528</strain>
    </source>
</reference>
<proteinExistence type="predicted"/>
<accession>A0ABU7NKX2</accession>
<gene>
    <name evidence="1" type="ORF">V2J85_09160</name>
</gene>
<comment type="caution">
    <text evidence="1">The sequence shown here is derived from an EMBL/GenBank/DDBJ whole genome shotgun (WGS) entry which is preliminary data.</text>
</comment>
<dbReference type="Pfam" id="PF04883">
    <property type="entry name" value="HK97-gp10_like"/>
    <property type="match status" value="1"/>
</dbReference>
<evidence type="ECO:0000313" key="2">
    <source>
        <dbReference type="Proteomes" id="UP001307760"/>
    </source>
</evidence>
<protein>
    <submittedName>
        <fullName evidence="1">HK97 gp10 family phage protein</fullName>
    </submittedName>
</protein>
<dbReference type="EMBL" id="JAZBJP010000002">
    <property type="protein sequence ID" value="MEE4419519.1"/>
    <property type="molecule type" value="Genomic_DNA"/>
</dbReference>